<proteinExistence type="predicted"/>
<evidence type="ECO:0000313" key="1">
    <source>
        <dbReference type="EMBL" id="KEQ17197.1"/>
    </source>
</evidence>
<dbReference type="OrthoDB" id="7852032at2"/>
<name>A0A081NFH4_9GAMM</name>
<dbReference type="eggNOG" id="ENOG5033HHK">
    <property type="taxonomic scope" value="Bacteria"/>
</dbReference>
<comment type="caution">
    <text evidence="1">The sequence shown here is derived from an EMBL/GenBank/DDBJ whole genome shotgun (WGS) entry which is preliminary data.</text>
</comment>
<dbReference type="AlphaFoldDB" id="A0A081NFH4"/>
<dbReference type="RefSeq" id="WP_034837188.1">
    <property type="nucleotide sequence ID" value="NZ_JOKH01000003.1"/>
</dbReference>
<reference evidence="1 2" key="1">
    <citation type="submission" date="2014-06" db="EMBL/GenBank/DDBJ databases">
        <title>Whole Genome Sequences of Three Symbiotic Endozoicomonas Bacteria.</title>
        <authorList>
            <person name="Neave M.J."/>
            <person name="Apprill A."/>
            <person name="Voolstra C.R."/>
        </authorList>
    </citation>
    <scope>NUCLEOTIDE SEQUENCE [LARGE SCALE GENOMIC DNA]</scope>
    <source>
        <strain evidence="1 2">DSM 25634</strain>
    </source>
</reference>
<evidence type="ECO:0000313" key="2">
    <source>
        <dbReference type="Proteomes" id="UP000028073"/>
    </source>
</evidence>
<dbReference type="InterPro" id="IPR021352">
    <property type="entry name" value="DUF2971"/>
</dbReference>
<evidence type="ECO:0008006" key="3">
    <source>
        <dbReference type="Google" id="ProtNLM"/>
    </source>
</evidence>
<dbReference type="Proteomes" id="UP000028073">
    <property type="component" value="Unassembled WGS sequence"/>
</dbReference>
<keyword evidence="2" id="KW-1185">Reference proteome</keyword>
<dbReference type="Pfam" id="PF11185">
    <property type="entry name" value="DUF2971"/>
    <property type="match status" value="1"/>
</dbReference>
<sequence>MVQVRSLRSPDAACGGAAEAGVRFLEIIEYKMDFIYRFMSLVELCTILHDSNIKFTQLMLMDDPNEGLGNVLSAQESFSYSWELQKHNKIKEHHERIQAISYISCWTKEPDLMAMWLLYSKNKDSIRIKTTEKKLKNAVNKFGKNHYFLNQLDAPKGSITLLSYPDTDNVKYVSFEELSSEIKKKHDRYVKECVKSIDKDLSKDEKEIYEKNIKEIEDDRIIEIGKSSFLKDKCFRHERELRACFRVYYRNDLLEEEWRKPEHKSKLDYFFGGALIYEPAIQDLPKTVEIPINHDFIESICFDPRTPAYIKDGMLKIIRLVKPDITVEESYAFGYKLDNHDFSLREEL</sequence>
<protein>
    <recommendedName>
        <fullName evidence="3">DUF2971 domain-containing protein</fullName>
    </recommendedName>
</protein>
<accession>A0A081NFH4</accession>
<gene>
    <name evidence="1" type="ORF">GZ78_15260</name>
</gene>
<dbReference type="EMBL" id="JOKH01000003">
    <property type="protein sequence ID" value="KEQ17197.1"/>
    <property type="molecule type" value="Genomic_DNA"/>
</dbReference>
<organism evidence="1 2">
    <name type="scientific">Endozoicomonas numazuensis</name>
    <dbReference type="NCBI Taxonomy" id="1137799"/>
    <lineage>
        <taxon>Bacteria</taxon>
        <taxon>Pseudomonadati</taxon>
        <taxon>Pseudomonadota</taxon>
        <taxon>Gammaproteobacteria</taxon>
        <taxon>Oceanospirillales</taxon>
        <taxon>Endozoicomonadaceae</taxon>
        <taxon>Endozoicomonas</taxon>
    </lineage>
</organism>